<dbReference type="EMBL" id="AY070791">
    <property type="protein sequence ID" value="AAL48413.1"/>
    <property type="molecule type" value="mRNA"/>
</dbReference>
<dbReference type="AlphaFoldDB" id="Q8T978"/>
<reference evidence="1" key="1">
    <citation type="submission" date="2001-12" db="EMBL/GenBank/DDBJ databases">
        <authorList>
            <person name="Stapleton M."/>
            <person name="Brokstein P."/>
            <person name="Hong L."/>
            <person name="Agbayani A."/>
            <person name="Carlson J."/>
            <person name="Champe M."/>
            <person name="Chavez C."/>
            <person name="Dorsett V."/>
            <person name="Dresnek D."/>
            <person name="Farfan D."/>
            <person name="Frise E."/>
            <person name="George R."/>
            <person name="Gonzalez M."/>
            <person name="Guarin H."/>
            <person name="Kronmiller B."/>
            <person name="Li P."/>
            <person name="Liao G."/>
            <person name="Miranda A."/>
            <person name="Mungall C.J."/>
            <person name="Nunoo J."/>
            <person name="Pacleb J."/>
            <person name="Paragas V."/>
            <person name="Park S."/>
            <person name="Patel S."/>
            <person name="Phouanenavong S."/>
            <person name="Wan K."/>
            <person name="Yu C."/>
            <person name="Lewis S.E."/>
            <person name="Rubin G.M."/>
            <person name="Celniker S."/>
        </authorList>
    </citation>
    <scope>NUCLEOTIDE SEQUENCE</scope>
</reference>
<evidence type="ECO:0000313" key="1">
    <source>
        <dbReference type="EMBL" id="AAL48413.1"/>
    </source>
</evidence>
<organism evidence="1">
    <name type="scientific">Drosophila melanogaster</name>
    <name type="common">Fruit fly</name>
    <dbReference type="NCBI Taxonomy" id="7227"/>
    <lineage>
        <taxon>Eukaryota</taxon>
        <taxon>Metazoa</taxon>
        <taxon>Ecdysozoa</taxon>
        <taxon>Arthropoda</taxon>
        <taxon>Hexapoda</taxon>
        <taxon>Insecta</taxon>
        <taxon>Pterygota</taxon>
        <taxon>Neoptera</taxon>
        <taxon>Endopterygota</taxon>
        <taxon>Diptera</taxon>
        <taxon>Brachycera</taxon>
        <taxon>Muscomorpha</taxon>
        <taxon>Ephydroidea</taxon>
        <taxon>Drosophilidae</taxon>
        <taxon>Drosophila</taxon>
        <taxon>Sophophora</taxon>
    </lineage>
</organism>
<protein>
    <submittedName>
        <fullName evidence="1">AT14266p</fullName>
    </submittedName>
</protein>
<name>Q8T978_DROME</name>
<proteinExistence type="evidence at transcript level"/>
<sequence length="56" mass="6366">MGRMETSVRLGGALQRLLVGIVVRTQPALRLKMGCNWMSQLDERHLIIDPPPRTPR</sequence>
<accession>Q8T978</accession>